<dbReference type="EMBL" id="NBSK02000008">
    <property type="protein sequence ID" value="KAJ0190273.1"/>
    <property type="molecule type" value="Genomic_DNA"/>
</dbReference>
<feature type="compositionally biased region" description="Basic residues" evidence="1">
    <location>
        <begin position="12"/>
        <end position="22"/>
    </location>
</feature>
<gene>
    <name evidence="2" type="ORF">LSAT_V11C800443980</name>
</gene>
<comment type="caution">
    <text evidence="2">The sequence shown here is derived from an EMBL/GenBank/DDBJ whole genome shotgun (WGS) entry which is preliminary data.</text>
</comment>
<proteinExistence type="predicted"/>
<dbReference type="SUPFAM" id="SSF54001">
    <property type="entry name" value="Cysteine proteinases"/>
    <property type="match status" value="1"/>
</dbReference>
<organism evidence="2 3">
    <name type="scientific">Lactuca sativa</name>
    <name type="common">Garden lettuce</name>
    <dbReference type="NCBI Taxonomy" id="4236"/>
    <lineage>
        <taxon>Eukaryota</taxon>
        <taxon>Viridiplantae</taxon>
        <taxon>Streptophyta</taxon>
        <taxon>Embryophyta</taxon>
        <taxon>Tracheophyta</taxon>
        <taxon>Spermatophyta</taxon>
        <taxon>Magnoliopsida</taxon>
        <taxon>eudicotyledons</taxon>
        <taxon>Gunneridae</taxon>
        <taxon>Pentapetalae</taxon>
        <taxon>asterids</taxon>
        <taxon>campanulids</taxon>
        <taxon>Asterales</taxon>
        <taxon>Asteraceae</taxon>
        <taxon>Cichorioideae</taxon>
        <taxon>Cichorieae</taxon>
        <taxon>Lactucinae</taxon>
        <taxon>Lactuca</taxon>
    </lineage>
</organism>
<reference evidence="2 3" key="1">
    <citation type="journal article" date="2017" name="Nat. Commun.">
        <title>Genome assembly with in vitro proximity ligation data and whole-genome triplication in lettuce.</title>
        <authorList>
            <person name="Reyes-Chin-Wo S."/>
            <person name="Wang Z."/>
            <person name="Yang X."/>
            <person name="Kozik A."/>
            <person name="Arikit S."/>
            <person name="Song C."/>
            <person name="Xia L."/>
            <person name="Froenicke L."/>
            <person name="Lavelle D.O."/>
            <person name="Truco M.J."/>
            <person name="Xia R."/>
            <person name="Zhu S."/>
            <person name="Xu C."/>
            <person name="Xu H."/>
            <person name="Xu X."/>
            <person name="Cox K."/>
            <person name="Korf I."/>
            <person name="Meyers B.C."/>
            <person name="Michelmore R.W."/>
        </authorList>
    </citation>
    <scope>NUCLEOTIDE SEQUENCE [LARGE SCALE GENOMIC DNA]</scope>
    <source>
        <strain evidence="3">cv. Salinas</strain>
        <tissue evidence="2">Seedlings</tissue>
    </source>
</reference>
<sequence>MCTPFTQLHMTPKLKRRAKKKIDTKSTTPPPPPPVFGVAHDFLVLRLQTYIAGDREFWSALFEHTHNGWLDEAIRLLTERHFEADRYTIMPPNLFVCHLLEDGNDWRAFMSGIATYPDIMVTNFLDKINYWRRRNIPRRPLNMTFTLEDNVPQQSNGLGDCVVFVCMFMEQLVS</sequence>
<name>A0A9R1UN28_LACSA</name>
<accession>A0A9R1UN28</accession>
<evidence type="ECO:0000313" key="2">
    <source>
        <dbReference type="EMBL" id="KAJ0190273.1"/>
    </source>
</evidence>
<dbReference type="Gene3D" id="3.40.395.10">
    <property type="entry name" value="Adenoviral Proteinase, Chain A"/>
    <property type="match status" value="1"/>
</dbReference>
<evidence type="ECO:0000256" key="1">
    <source>
        <dbReference type="SAM" id="MobiDB-lite"/>
    </source>
</evidence>
<dbReference type="InterPro" id="IPR038765">
    <property type="entry name" value="Papain-like_cys_pep_sf"/>
</dbReference>
<dbReference type="AlphaFoldDB" id="A0A9R1UN28"/>
<keyword evidence="3" id="KW-1185">Reference proteome</keyword>
<dbReference type="Proteomes" id="UP000235145">
    <property type="component" value="Unassembled WGS sequence"/>
</dbReference>
<feature type="region of interest" description="Disordered" evidence="1">
    <location>
        <begin position="12"/>
        <end position="33"/>
    </location>
</feature>
<evidence type="ECO:0000313" key="3">
    <source>
        <dbReference type="Proteomes" id="UP000235145"/>
    </source>
</evidence>
<protein>
    <recommendedName>
        <fullName evidence="4">Ubiquitin-like protease family profile domain-containing protein</fullName>
    </recommendedName>
</protein>
<evidence type="ECO:0008006" key="4">
    <source>
        <dbReference type="Google" id="ProtNLM"/>
    </source>
</evidence>